<keyword evidence="6" id="KW-1185">Reference proteome</keyword>
<dbReference type="InterPro" id="IPR036116">
    <property type="entry name" value="FN3_sf"/>
</dbReference>
<evidence type="ECO:0000256" key="3">
    <source>
        <dbReference type="SAM" id="Phobius"/>
    </source>
</evidence>
<comment type="caution">
    <text evidence="5">The sequence shown here is derived from an EMBL/GenBank/DDBJ whole genome shotgun (WGS) entry which is preliminary data.</text>
</comment>
<protein>
    <recommendedName>
        <fullName evidence="4">Fibronectin type-III domain-containing protein</fullName>
    </recommendedName>
</protein>
<reference evidence="6" key="1">
    <citation type="journal article" date="2017" name="bioRxiv">
        <title>Comparative analysis of the genomes of Stylophora pistillata and Acropora digitifera provides evidence for extensive differences between species of corals.</title>
        <authorList>
            <person name="Voolstra C.R."/>
            <person name="Li Y."/>
            <person name="Liew Y.J."/>
            <person name="Baumgarten S."/>
            <person name="Zoccola D."/>
            <person name="Flot J.-F."/>
            <person name="Tambutte S."/>
            <person name="Allemand D."/>
            <person name="Aranda M."/>
        </authorList>
    </citation>
    <scope>NUCLEOTIDE SEQUENCE [LARGE SCALE GENOMIC DNA]</scope>
</reference>
<dbReference type="AlphaFoldDB" id="A0A2B4S5V3"/>
<proteinExistence type="predicted"/>
<dbReference type="SUPFAM" id="SSF49265">
    <property type="entry name" value="Fibronectin type III"/>
    <property type="match status" value="2"/>
</dbReference>
<keyword evidence="3" id="KW-0472">Membrane</keyword>
<feature type="domain" description="Fibronectin type-III" evidence="4">
    <location>
        <begin position="62"/>
        <end position="160"/>
    </location>
</feature>
<name>A0A2B4S5V3_STYPI</name>
<dbReference type="InterPro" id="IPR003961">
    <property type="entry name" value="FN3_dom"/>
</dbReference>
<keyword evidence="3" id="KW-1133">Transmembrane helix</keyword>
<dbReference type="OrthoDB" id="5990174at2759"/>
<gene>
    <name evidence="5" type="ORF">AWC38_SpisGene10093</name>
</gene>
<accession>A0A2B4S5V3</accession>
<evidence type="ECO:0000256" key="2">
    <source>
        <dbReference type="SAM" id="MobiDB-lite"/>
    </source>
</evidence>
<feature type="transmembrane region" description="Helical" evidence="3">
    <location>
        <begin position="488"/>
        <end position="509"/>
    </location>
</feature>
<keyword evidence="1" id="KW-0677">Repeat</keyword>
<dbReference type="PROSITE" id="PS50853">
    <property type="entry name" value="FN3"/>
    <property type="match status" value="1"/>
</dbReference>
<dbReference type="Pfam" id="PF00041">
    <property type="entry name" value="fn3"/>
    <property type="match status" value="1"/>
</dbReference>
<feature type="non-terminal residue" evidence="5">
    <location>
        <position position="1"/>
    </location>
</feature>
<dbReference type="PANTHER" id="PTHR46708">
    <property type="entry name" value="TENASCIN"/>
    <property type="match status" value="1"/>
</dbReference>
<dbReference type="SMART" id="SM00060">
    <property type="entry name" value="FN3"/>
    <property type="match status" value="3"/>
</dbReference>
<dbReference type="CDD" id="cd00063">
    <property type="entry name" value="FN3"/>
    <property type="match status" value="1"/>
</dbReference>
<dbReference type="PANTHER" id="PTHR46708:SF2">
    <property type="entry name" value="FIBRONECTIN TYPE-III DOMAIN-CONTAINING PROTEIN"/>
    <property type="match status" value="1"/>
</dbReference>
<dbReference type="InterPro" id="IPR013783">
    <property type="entry name" value="Ig-like_fold"/>
</dbReference>
<dbReference type="InterPro" id="IPR050991">
    <property type="entry name" value="ECM_Regulatory_Proteins"/>
</dbReference>
<feature type="region of interest" description="Disordered" evidence="2">
    <location>
        <begin position="534"/>
        <end position="561"/>
    </location>
</feature>
<dbReference type="Proteomes" id="UP000225706">
    <property type="component" value="Unassembled WGS sequence"/>
</dbReference>
<organism evidence="5 6">
    <name type="scientific">Stylophora pistillata</name>
    <name type="common">Smooth cauliflower coral</name>
    <dbReference type="NCBI Taxonomy" id="50429"/>
    <lineage>
        <taxon>Eukaryota</taxon>
        <taxon>Metazoa</taxon>
        <taxon>Cnidaria</taxon>
        <taxon>Anthozoa</taxon>
        <taxon>Hexacorallia</taxon>
        <taxon>Scleractinia</taxon>
        <taxon>Astrocoeniina</taxon>
        <taxon>Pocilloporidae</taxon>
        <taxon>Stylophora</taxon>
    </lineage>
</organism>
<evidence type="ECO:0000313" key="6">
    <source>
        <dbReference type="Proteomes" id="UP000225706"/>
    </source>
</evidence>
<dbReference type="EMBL" id="LSMT01000155">
    <property type="protein sequence ID" value="PFX25271.1"/>
    <property type="molecule type" value="Genomic_DNA"/>
</dbReference>
<evidence type="ECO:0000313" key="5">
    <source>
        <dbReference type="EMBL" id="PFX25271.1"/>
    </source>
</evidence>
<evidence type="ECO:0000259" key="4">
    <source>
        <dbReference type="PROSITE" id="PS50853"/>
    </source>
</evidence>
<sequence length="561" mass="63221">HYQVNWTCSSCFKKHDSILVSKTKYTFKNLEHSRTYNFSVKAMTTKFGSGEASTVTATITDNFGAVGSLSQSLSENNLTLHWDMPTDVEKGDVQIYQISWCQEEQYYYCWERNTINSTGNATHFTMQVLSGYTYNFYVQAYTAYGVGRESSIQVIVPPLALAVSYGYGRATGGNYGLEVSLHWWRSHSYVDNTHYDFKYRCDDCLGGHDIYRSIRSINQTSIIIDVDRGQRYTLWNKAHAAYGFGTQAQTTVLIKSKLGPVTSLKAVIDPKEKDRVHLSWKAPAHSSIKSYIVVIECPDCASFKTDPVVREETNFTQILPCGNSYKFTVRGVTKDSKRTQESTQTLSLPAPVGKVTNFTVKPKPFKPDDILGDEKECSVIRWGPPQEKEPSSAEWNGYEIVVRTIDSPKNILYFTNTSKETQEFTLCVTERNELQAGKEYFFEIRVTVPCGFGERARVIARFASVLVPNQPPTSSARKQTVNKGLNPVIWAVPVAVIGLILVVIMIYFIHKSRRLERSMFALMTRKIIDDDDDDEGGVTFHSGEDAPLIQGFSDDEPLVTA</sequence>
<evidence type="ECO:0000256" key="1">
    <source>
        <dbReference type="ARBA" id="ARBA00022737"/>
    </source>
</evidence>
<dbReference type="Gene3D" id="2.60.40.10">
    <property type="entry name" value="Immunoglobulins"/>
    <property type="match status" value="3"/>
</dbReference>
<keyword evidence="3" id="KW-0812">Transmembrane</keyword>